<evidence type="ECO:0000313" key="3">
    <source>
        <dbReference type="Proteomes" id="UP000276133"/>
    </source>
</evidence>
<name>A0A3M7PA21_BRAPC</name>
<evidence type="ECO:0000256" key="1">
    <source>
        <dbReference type="SAM" id="SignalP"/>
    </source>
</evidence>
<feature type="signal peptide" evidence="1">
    <location>
        <begin position="1"/>
        <end position="26"/>
    </location>
</feature>
<organism evidence="2 3">
    <name type="scientific">Brachionus plicatilis</name>
    <name type="common">Marine rotifer</name>
    <name type="synonym">Brachionus muelleri</name>
    <dbReference type="NCBI Taxonomy" id="10195"/>
    <lineage>
        <taxon>Eukaryota</taxon>
        <taxon>Metazoa</taxon>
        <taxon>Spiralia</taxon>
        <taxon>Gnathifera</taxon>
        <taxon>Rotifera</taxon>
        <taxon>Eurotatoria</taxon>
        <taxon>Monogononta</taxon>
        <taxon>Pseudotrocha</taxon>
        <taxon>Ploima</taxon>
        <taxon>Brachionidae</taxon>
        <taxon>Brachionus</taxon>
    </lineage>
</organism>
<dbReference type="Proteomes" id="UP000276133">
    <property type="component" value="Unassembled WGS sequence"/>
</dbReference>
<sequence length="111" mass="12875">MFKWSKRLIWLKRVCFLFVEVLIAETDSIWDMPEPTTELISSLVEASESHEAFDLIPRPPVADFMFRRLVVLSSWGFLELSGLRKSSIISNETSLYKNDDCAWENDELGDD</sequence>
<keyword evidence="1" id="KW-0732">Signal</keyword>
<keyword evidence="3" id="KW-1185">Reference proteome</keyword>
<protein>
    <submittedName>
        <fullName evidence="2">Uncharacterized protein</fullName>
    </submittedName>
</protein>
<gene>
    <name evidence="2" type="ORF">BpHYR1_050839</name>
</gene>
<reference evidence="2 3" key="1">
    <citation type="journal article" date="2018" name="Sci. Rep.">
        <title>Genomic signatures of local adaptation to the degree of environmental predictability in rotifers.</title>
        <authorList>
            <person name="Franch-Gras L."/>
            <person name="Hahn C."/>
            <person name="Garcia-Roger E.M."/>
            <person name="Carmona M.J."/>
            <person name="Serra M."/>
            <person name="Gomez A."/>
        </authorList>
    </citation>
    <scope>NUCLEOTIDE SEQUENCE [LARGE SCALE GENOMIC DNA]</scope>
    <source>
        <strain evidence="2">HYR1</strain>
    </source>
</reference>
<feature type="chain" id="PRO_5018005820" evidence="1">
    <location>
        <begin position="27"/>
        <end position="111"/>
    </location>
</feature>
<proteinExistence type="predicted"/>
<dbReference type="EMBL" id="REGN01012324">
    <property type="protein sequence ID" value="RMZ95882.1"/>
    <property type="molecule type" value="Genomic_DNA"/>
</dbReference>
<dbReference type="AlphaFoldDB" id="A0A3M7PA21"/>
<comment type="caution">
    <text evidence="2">The sequence shown here is derived from an EMBL/GenBank/DDBJ whole genome shotgun (WGS) entry which is preliminary data.</text>
</comment>
<evidence type="ECO:0000313" key="2">
    <source>
        <dbReference type="EMBL" id="RMZ95882.1"/>
    </source>
</evidence>
<accession>A0A3M7PA21</accession>